<keyword evidence="2" id="KW-1185">Reference proteome</keyword>
<accession>A0ABT2VDF2</accession>
<dbReference type="EMBL" id="JAOSLA010000027">
    <property type="protein sequence ID" value="MCU7239726.1"/>
    <property type="molecule type" value="Genomic_DNA"/>
</dbReference>
<organism evidence="1 2">
    <name type="scientific">Pseudomonas peradeniyensis</name>
    <dbReference type="NCBI Taxonomy" id="2745488"/>
    <lineage>
        <taxon>Bacteria</taxon>
        <taxon>Pseudomonadati</taxon>
        <taxon>Pseudomonadota</taxon>
        <taxon>Gammaproteobacteria</taxon>
        <taxon>Pseudomonadales</taxon>
        <taxon>Pseudomonadaceae</taxon>
        <taxon>Pseudomonas</taxon>
    </lineage>
</organism>
<reference evidence="1" key="1">
    <citation type="journal article" date="2022" name="Microbiol. Spectr.">
        <title>An Nuclear Magnetic Resonance Fingerprint Matching Approach for the Identification and Structural Re-Evaluation of Pseudomonas Lipopeptides.</title>
        <authorList>
            <person name="De Roo V."/>
            <person name="Verleysen Y."/>
            <person name="Kovacs B."/>
            <person name="De Vleeschouwer M."/>
            <person name="Muangkaew P."/>
            <person name="Girard L."/>
            <person name="Hofte M."/>
            <person name="De Mot R."/>
            <person name="Madder A."/>
            <person name="Geudens N."/>
            <person name="Martins J.C."/>
        </authorList>
    </citation>
    <scope>NUCLEOTIDE SEQUENCE</scope>
    <source>
        <strain evidence="1">COR51</strain>
    </source>
</reference>
<gene>
    <name evidence="1" type="ORF">OC929_16870</name>
</gene>
<reference evidence="1" key="2">
    <citation type="submission" date="2022-09" db="EMBL/GenBank/DDBJ databases">
        <authorList>
            <person name="Cesa-Luna C."/>
            <person name="Girard L."/>
            <person name="Lood C."/>
            <person name="Hofte M."/>
            <person name="De Mot R."/>
        </authorList>
    </citation>
    <scope>NUCLEOTIDE SEQUENCE</scope>
    <source>
        <strain evidence="1">COR51</strain>
    </source>
</reference>
<name>A0ABT2VDF2_9PSED</name>
<comment type="caution">
    <text evidence="1">The sequence shown here is derived from an EMBL/GenBank/DDBJ whole genome shotgun (WGS) entry which is preliminary data.</text>
</comment>
<evidence type="ECO:0000313" key="1">
    <source>
        <dbReference type="EMBL" id="MCU7239726.1"/>
    </source>
</evidence>
<protein>
    <submittedName>
        <fullName evidence="1">Uncharacterized protein</fullName>
    </submittedName>
</protein>
<reference evidence="1" key="3">
    <citation type="journal article" date="2023" name="mSystems">
        <title>Charting the Lipopeptidome of Nonpathogenic Pseudomonas.</title>
        <authorList>
            <person name="Cesa-Luna C."/>
            <person name="Geudens N."/>
            <person name="Girard L."/>
            <person name="De Roo V."/>
            <person name="Maklad H.R."/>
            <person name="Martins J.C."/>
            <person name="Hofte M."/>
            <person name="De Mot R."/>
        </authorList>
    </citation>
    <scope>NUCLEOTIDE SEQUENCE</scope>
    <source>
        <strain evidence="1">COR51</strain>
    </source>
</reference>
<evidence type="ECO:0000313" key="2">
    <source>
        <dbReference type="Proteomes" id="UP001139994"/>
    </source>
</evidence>
<proteinExistence type="predicted"/>
<dbReference type="Proteomes" id="UP001139994">
    <property type="component" value="Unassembled WGS sequence"/>
</dbReference>
<dbReference type="RefSeq" id="WP_262952181.1">
    <property type="nucleotide sequence ID" value="NZ_JAOSLA010000027.1"/>
</dbReference>
<sequence length="449" mass="50504">MSQSKEAGENNFIYVGMDQFKTLKFPDILTSILIDIFSQLPGAKKKWWWPFSTNKIQSALSELEKTLDTAFEESVEEETRKKNSGKGAVKSKESLIELGTESSNELSVKSKFSRQKQDFLERHLPQYKRAIKESVPSRDHAINILLDDYYLVNNSLQPDVIDYLHRLFRDTNIYLKIGTIRHRTKLRRHEGQTIGVELNQDIEEINLDKTLDTLRQTQDYLVAILDEMGRSLGIPSVSGNLFNADAAHALTLASGGVPRDFLTIFVEAVSLSVSSGKTDRLTPTYIYKAAASQAIPNKRRNLSEDAGVADAPALEAAFADIISFCLKEKKKTAFLVSSDDVHAMAAEHEMLQQLVDFKLIHLIDQNTSAASGRAGRYSAYTLDAALFMSPRKRNIEIVEFWLQDAHRGSKGVRESPIYPLQRIKLNQQNIELEAVLGEVEELPSEPENA</sequence>